<name>A0ABR3QDK9_9TREE</name>
<dbReference type="InterPro" id="IPR002347">
    <property type="entry name" value="SDR_fam"/>
</dbReference>
<protein>
    <submittedName>
        <fullName evidence="3">Uncharacterized protein</fullName>
    </submittedName>
</protein>
<organism evidence="3 4">
    <name type="scientific">Vanrija albida</name>
    <dbReference type="NCBI Taxonomy" id="181172"/>
    <lineage>
        <taxon>Eukaryota</taxon>
        <taxon>Fungi</taxon>
        <taxon>Dikarya</taxon>
        <taxon>Basidiomycota</taxon>
        <taxon>Agaricomycotina</taxon>
        <taxon>Tremellomycetes</taxon>
        <taxon>Trichosporonales</taxon>
        <taxon>Trichosporonaceae</taxon>
        <taxon>Vanrija</taxon>
    </lineage>
</organism>
<evidence type="ECO:0000256" key="1">
    <source>
        <dbReference type="ARBA" id="ARBA00006484"/>
    </source>
</evidence>
<evidence type="ECO:0000256" key="2">
    <source>
        <dbReference type="ARBA" id="ARBA00023002"/>
    </source>
</evidence>
<comment type="similarity">
    <text evidence="1">Belongs to the short-chain dehydrogenases/reductases (SDR) family.</text>
</comment>
<gene>
    <name evidence="3" type="ORF">Q8F55_000201</name>
</gene>
<evidence type="ECO:0000313" key="3">
    <source>
        <dbReference type="EMBL" id="KAL1412456.1"/>
    </source>
</evidence>
<dbReference type="Gene3D" id="3.40.50.720">
    <property type="entry name" value="NAD(P)-binding Rossmann-like Domain"/>
    <property type="match status" value="1"/>
</dbReference>
<proteinExistence type="inferred from homology"/>
<accession>A0ABR3QDK9</accession>
<dbReference type="Proteomes" id="UP001565368">
    <property type="component" value="Unassembled WGS sequence"/>
</dbReference>
<reference evidence="3 4" key="1">
    <citation type="submission" date="2023-08" db="EMBL/GenBank/DDBJ databases">
        <title>Annotated Genome Sequence of Vanrija albida AlHP1.</title>
        <authorList>
            <person name="Herzog R."/>
        </authorList>
    </citation>
    <scope>NUCLEOTIDE SEQUENCE [LARGE SCALE GENOMIC DNA]</scope>
    <source>
        <strain evidence="3 4">AlHP1</strain>
    </source>
</reference>
<dbReference type="Pfam" id="PF00106">
    <property type="entry name" value="adh_short"/>
    <property type="match status" value="1"/>
</dbReference>
<evidence type="ECO:0000313" key="4">
    <source>
        <dbReference type="Proteomes" id="UP001565368"/>
    </source>
</evidence>
<dbReference type="PANTHER" id="PTHR43669">
    <property type="entry name" value="5-KETO-D-GLUCONATE 5-REDUCTASE"/>
    <property type="match status" value="1"/>
</dbReference>
<dbReference type="RefSeq" id="XP_069212400.1">
    <property type="nucleotide sequence ID" value="XM_069348856.1"/>
</dbReference>
<dbReference type="InterPro" id="IPR036291">
    <property type="entry name" value="NAD(P)-bd_dom_sf"/>
</dbReference>
<keyword evidence="2" id="KW-0560">Oxidoreductase</keyword>
<keyword evidence="4" id="KW-1185">Reference proteome</keyword>
<sequence length="131" mass="13285">MTQLRSAVYIGQMGGIGAAIVAHFVDEGARVVGIGLVPGEVEAAGGVLFVTGSVAWVLSFTRVCADPSSPDTWDQAIAAAQAAWGAPKVLVNGAGVLIQQALAETTLATLDAELDVHVRGPLIGAPGTPRR</sequence>
<comment type="caution">
    <text evidence="3">The sequence shown here is derived from an EMBL/GenBank/DDBJ whole genome shotgun (WGS) entry which is preliminary data.</text>
</comment>
<dbReference type="SUPFAM" id="SSF51735">
    <property type="entry name" value="NAD(P)-binding Rossmann-fold domains"/>
    <property type="match status" value="1"/>
</dbReference>
<dbReference type="PANTHER" id="PTHR43669:SF3">
    <property type="entry name" value="ALCOHOL DEHYDROGENASE, PUTATIVE (AFU_ORTHOLOGUE AFUA_3G03445)-RELATED"/>
    <property type="match status" value="1"/>
</dbReference>
<dbReference type="EMBL" id="JBBXJM010000001">
    <property type="protein sequence ID" value="KAL1412456.1"/>
    <property type="molecule type" value="Genomic_DNA"/>
</dbReference>
<dbReference type="GeneID" id="95981244"/>